<evidence type="ECO:0000256" key="2">
    <source>
        <dbReference type="RuleBase" id="RU000461"/>
    </source>
</evidence>
<protein>
    <submittedName>
        <fullName evidence="3">Cytochrome P450</fullName>
    </submittedName>
</protein>
<accession>A0A1G7HQJ3</accession>
<sequence length="364" mass="41086">MTHKILFRQSEVSDPYTVYRQRLQEAPVCFDADANVWAVHSYSDCKTVLQHPMMQIPVVSMEGLNEAALLLSGKLVRLSNPPQHTMLREVTMQLHQEIQPVQVDAVLKELLTEPEMDWVKDVCQRLPALLILKGLRFRPSDIALITGCIPRLVSMMLPVKTPVQIATINAVAADIYEVVSEHLQRMNIVDKEYIPAAVSNLVGLLIQSYDAGSGLLANALLHFLRVDERPLEKQYLRTAVQETLRFDPPIHHTRRITTTDLKLKDHTIPAGATIIVVLAAANRDEQQFAHPDQYDPCRSNNNTHLTFGAGIHQCVAHRFSTGMTTEALAWLFEHYPLVQLKEPLVHYAPLLNARIPDNMLITLK</sequence>
<dbReference type="GO" id="GO:0004497">
    <property type="term" value="F:monooxygenase activity"/>
    <property type="evidence" value="ECO:0007669"/>
    <property type="project" value="UniProtKB-KW"/>
</dbReference>
<keyword evidence="2" id="KW-0503">Monooxygenase</keyword>
<gene>
    <name evidence="3" type="ORF">SAMN04488121_101565</name>
</gene>
<dbReference type="STRING" id="104663.SAMN04488121_101565"/>
<dbReference type="PROSITE" id="PS00086">
    <property type="entry name" value="CYTOCHROME_P450"/>
    <property type="match status" value="1"/>
</dbReference>
<dbReference type="PANTHER" id="PTHR46696">
    <property type="entry name" value="P450, PUTATIVE (EUROFUNG)-RELATED"/>
    <property type="match status" value="1"/>
</dbReference>
<keyword evidence="2" id="KW-0349">Heme</keyword>
<dbReference type="SUPFAM" id="SSF48264">
    <property type="entry name" value="Cytochrome P450"/>
    <property type="match status" value="1"/>
</dbReference>
<evidence type="ECO:0000313" key="4">
    <source>
        <dbReference type="Proteomes" id="UP000199045"/>
    </source>
</evidence>
<dbReference type="GO" id="GO:0016705">
    <property type="term" value="F:oxidoreductase activity, acting on paired donors, with incorporation or reduction of molecular oxygen"/>
    <property type="evidence" value="ECO:0007669"/>
    <property type="project" value="InterPro"/>
</dbReference>
<dbReference type="PRINTS" id="PR00359">
    <property type="entry name" value="BP450"/>
</dbReference>
<evidence type="ECO:0000256" key="1">
    <source>
        <dbReference type="ARBA" id="ARBA00010617"/>
    </source>
</evidence>
<reference evidence="3 4" key="1">
    <citation type="submission" date="2016-10" db="EMBL/GenBank/DDBJ databases">
        <authorList>
            <person name="de Groot N.N."/>
        </authorList>
    </citation>
    <scope>NUCLEOTIDE SEQUENCE [LARGE SCALE GENOMIC DNA]</scope>
    <source>
        <strain evidence="3 4">DSM 527</strain>
    </source>
</reference>
<dbReference type="GO" id="GO:0020037">
    <property type="term" value="F:heme binding"/>
    <property type="evidence" value="ECO:0007669"/>
    <property type="project" value="InterPro"/>
</dbReference>
<dbReference type="AlphaFoldDB" id="A0A1G7HQJ3"/>
<proteinExistence type="inferred from homology"/>
<dbReference type="InterPro" id="IPR036396">
    <property type="entry name" value="Cyt_P450_sf"/>
</dbReference>
<dbReference type="Proteomes" id="UP000199045">
    <property type="component" value="Unassembled WGS sequence"/>
</dbReference>
<name>A0A1G7HQJ3_CHIFI</name>
<organism evidence="3 4">
    <name type="scientific">Chitinophaga filiformis</name>
    <name type="common">Myxococcus filiformis</name>
    <name type="synonym">Flexibacter filiformis</name>
    <dbReference type="NCBI Taxonomy" id="104663"/>
    <lineage>
        <taxon>Bacteria</taxon>
        <taxon>Pseudomonadati</taxon>
        <taxon>Bacteroidota</taxon>
        <taxon>Chitinophagia</taxon>
        <taxon>Chitinophagales</taxon>
        <taxon>Chitinophagaceae</taxon>
        <taxon>Chitinophaga</taxon>
    </lineage>
</organism>
<keyword evidence="2" id="KW-0479">Metal-binding</keyword>
<dbReference type="InterPro" id="IPR002397">
    <property type="entry name" value="Cyt_P450_B"/>
</dbReference>
<keyword evidence="2" id="KW-0560">Oxidoreductase</keyword>
<dbReference type="GO" id="GO:0005506">
    <property type="term" value="F:iron ion binding"/>
    <property type="evidence" value="ECO:0007669"/>
    <property type="project" value="InterPro"/>
</dbReference>
<evidence type="ECO:0000313" key="3">
    <source>
        <dbReference type="EMBL" id="SDF02693.1"/>
    </source>
</evidence>
<keyword evidence="2" id="KW-0408">Iron</keyword>
<dbReference type="Gene3D" id="1.10.630.10">
    <property type="entry name" value="Cytochrome P450"/>
    <property type="match status" value="1"/>
</dbReference>
<dbReference type="PANTHER" id="PTHR46696:SF1">
    <property type="entry name" value="CYTOCHROME P450 YJIB-RELATED"/>
    <property type="match status" value="1"/>
</dbReference>
<dbReference type="OrthoDB" id="9801155at2"/>
<dbReference type="Pfam" id="PF00067">
    <property type="entry name" value="p450"/>
    <property type="match status" value="1"/>
</dbReference>
<dbReference type="InterPro" id="IPR017972">
    <property type="entry name" value="Cyt_P450_CS"/>
</dbReference>
<dbReference type="InterPro" id="IPR001128">
    <property type="entry name" value="Cyt_P450"/>
</dbReference>
<comment type="similarity">
    <text evidence="1 2">Belongs to the cytochrome P450 family.</text>
</comment>
<dbReference type="RefSeq" id="WP_089828707.1">
    <property type="nucleotide sequence ID" value="NZ_FNBN01000001.1"/>
</dbReference>
<dbReference type="EMBL" id="FNBN01000001">
    <property type="protein sequence ID" value="SDF02693.1"/>
    <property type="molecule type" value="Genomic_DNA"/>
</dbReference>